<accession>A0ABN2KXW7</accession>
<evidence type="ECO:0000313" key="2">
    <source>
        <dbReference type="Proteomes" id="UP001501475"/>
    </source>
</evidence>
<proteinExistence type="predicted"/>
<reference evidence="1 2" key="1">
    <citation type="journal article" date="2019" name="Int. J. Syst. Evol. Microbiol.">
        <title>The Global Catalogue of Microorganisms (GCM) 10K type strain sequencing project: providing services to taxonomists for standard genome sequencing and annotation.</title>
        <authorList>
            <consortium name="The Broad Institute Genomics Platform"/>
            <consortium name="The Broad Institute Genome Sequencing Center for Infectious Disease"/>
            <person name="Wu L."/>
            <person name="Ma J."/>
        </authorList>
    </citation>
    <scope>NUCLEOTIDE SEQUENCE [LARGE SCALE GENOMIC DNA]</scope>
    <source>
        <strain evidence="1 2">JCM 15591</strain>
    </source>
</reference>
<comment type="caution">
    <text evidence="1">The sequence shown here is derived from an EMBL/GenBank/DDBJ whole genome shotgun (WGS) entry which is preliminary data.</text>
</comment>
<organism evidence="1 2">
    <name type="scientific">Nostocoides vanveenii</name>
    <dbReference type="NCBI Taxonomy" id="330835"/>
    <lineage>
        <taxon>Bacteria</taxon>
        <taxon>Bacillati</taxon>
        <taxon>Actinomycetota</taxon>
        <taxon>Actinomycetes</taxon>
        <taxon>Micrococcales</taxon>
        <taxon>Intrasporangiaceae</taxon>
        <taxon>Nostocoides</taxon>
    </lineage>
</organism>
<gene>
    <name evidence="1" type="ORF">GCM10009810_29480</name>
</gene>
<sequence>MELSRKQYVPLSAEEQEVLHGEAQRAGMSHGLLARVLLLHGLDHVDDPEVTDRIRDEKRAGRKRIRAGARAAARVRWDSSEKKERG</sequence>
<keyword evidence="2" id="KW-1185">Reference proteome</keyword>
<dbReference type="EMBL" id="BAAAPN010000059">
    <property type="protein sequence ID" value="GAA1769094.1"/>
    <property type="molecule type" value="Genomic_DNA"/>
</dbReference>
<protein>
    <recommendedName>
        <fullName evidence="3">CopG family transcriptional regulator</fullName>
    </recommendedName>
</protein>
<evidence type="ECO:0008006" key="3">
    <source>
        <dbReference type="Google" id="ProtNLM"/>
    </source>
</evidence>
<dbReference type="RefSeq" id="WP_344067573.1">
    <property type="nucleotide sequence ID" value="NZ_BAAAPN010000059.1"/>
</dbReference>
<name>A0ABN2KXW7_9MICO</name>
<evidence type="ECO:0000313" key="1">
    <source>
        <dbReference type="EMBL" id="GAA1769094.1"/>
    </source>
</evidence>
<dbReference type="Proteomes" id="UP001501475">
    <property type="component" value="Unassembled WGS sequence"/>
</dbReference>